<dbReference type="EMBL" id="JAYMYQ010000004">
    <property type="protein sequence ID" value="KAK7338839.1"/>
    <property type="molecule type" value="Genomic_DNA"/>
</dbReference>
<reference evidence="1 2" key="1">
    <citation type="submission" date="2024-01" db="EMBL/GenBank/DDBJ databases">
        <title>The genomes of 5 underutilized Papilionoideae crops provide insights into root nodulation and disease resistanc.</title>
        <authorList>
            <person name="Jiang F."/>
        </authorList>
    </citation>
    <scope>NUCLEOTIDE SEQUENCE [LARGE SCALE GENOMIC DNA]</scope>
    <source>
        <strain evidence="1">LVBAO_FW01</strain>
        <tissue evidence="1">Leaves</tissue>
    </source>
</reference>
<sequence>MQFYDMKCAIQLTCQGIQYAMHSPILCMIFMAQSSYWRDSGYTWLWPNFLELGLVSVTSQLAHCCPYNTGDDRATIVFALSAADTSMEVPYFASTAMVMVQAQEPSCSVSGDKSSGGSLSQAAPTNPSDLLDYLELETPLQIALNIQGRLRLNLSKPVDKVVASAEGLSYEVWSTPSLRLQEPQKFMYMAWPMDAIRDQRWGA</sequence>
<keyword evidence="2" id="KW-1185">Reference proteome</keyword>
<name>A0AAN9QKH6_CANGL</name>
<evidence type="ECO:0000313" key="2">
    <source>
        <dbReference type="Proteomes" id="UP001367508"/>
    </source>
</evidence>
<gene>
    <name evidence="1" type="ORF">VNO77_19472</name>
</gene>
<accession>A0AAN9QKH6</accession>
<organism evidence="1 2">
    <name type="scientific">Canavalia gladiata</name>
    <name type="common">Sword bean</name>
    <name type="synonym">Dolichos gladiatus</name>
    <dbReference type="NCBI Taxonomy" id="3824"/>
    <lineage>
        <taxon>Eukaryota</taxon>
        <taxon>Viridiplantae</taxon>
        <taxon>Streptophyta</taxon>
        <taxon>Embryophyta</taxon>
        <taxon>Tracheophyta</taxon>
        <taxon>Spermatophyta</taxon>
        <taxon>Magnoliopsida</taxon>
        <taxon>eudicotyledons</taxon>
        <taxon>Gunneridae</taxon>
        <taxon>Pentapetalae</taxon>
        <taxon>rosids</taxon>
        <taxon>fabids</taxon>
        <taxon>Fabales</taxon>
        <taxon>Fabaceae</taxon>
        <taxon>Papilionoideae</taxon>
        <taxon>50 kb inversion clade</taxon>
        <taxon>NPAAA clade</taxon>
        <taxon>indigoferoid/millettioid clade</taxon>
        <taxon>Phaseoleae</taxon>
        <taxon>Canavalia</taxon>
    </lineage>
</organism>
<proteinExistence type="predicted"/>
<dbReference type="AlphaFoldDB" id="A0AAN9QKH6"/>
<evidence type="ECO:0000313" key="1">
    <source>
        <dbReference type="EMBL" id="KAK7338839.1"/>
    </source>
</evidence>
<comment type="caution">
    <text evidence="1">The sequence shown here is derived from an EMBL/GenBank/DDBJ whole genome shotgun (WGS) entry which is preliminary data.</text>
</comment>
<dbReference type="Proteomes" id="UP001367508">
    <property type="component" value="Unassembled WGS sequence"/>
</dbReference>
<protein>
    <submittedName>
        <fullName evidence="1">Uncharacterized protein</fullName>
    </submittedName>
</protein>